<evidence type="ECO:0000256" key="1">
    <source>
        <dbReference type="SAM" id="SignalP"/>
    </source>
</evidence>
<comment type="caution">
    <text evidence="2">The sequence shown here is derived from an EMBL/GenBank/DDBJ whole genome shotgun (WGS) entry which is preliminary data.</text>
</comment>
<dbReference type="NCBIfam" id="TIGR04529">
    <property type="entry name" value="MTB_hemophore"/>
    <property type="match status" value="1"/>
</dbReference>
<keyword evidence="3" id="KW-1185">Reference proteome</keyword>
<dbReference type="InterPro" id="IPR016572">
    <property type="entry name" value="UCP010611"/>
</dbReference>
<evidence type="ECO:0000313" key="2">
    <source>
        <dbReference type="EMBL" id="PXX09286.1"/>
    </source>
</evidence>
<dbReference type="Proteomes" id="UP000247781">
    <property type="component" value="Unassembled WGS sequence"/>
</dbReference>
<reference evidence="2 3" key="2">
    <citation type="submission" date="2018-06" db="EMBL/GenBank/DDBJ databases">
        <title>Sequencing of bacterial isolates from soil warming experiment in Harvard Forest, Massachusetts, USA.</title>
        <authorList>
            <person name="Deangelis K.PhD."/>
        </authorList>
    </citation>
    <scope>NUCLEOTIDE SEQUENCE [LARGE SCALE GENOMIC DNA]</scope>
    <source>
        <strain evidence="2 3">GAS496</strain>
    </source>
</reference>
<proteinExistence type="predicted"/>
<protein>
    <submittedName>
        <fullName evidence="2">Hemophore-related protein</fullName>
    </submittedName>
</protein>
<accession>A0A318HLM4</accession>
<keyword evidence="1" id="KW-0732">Signal</keyword>
<sequence length="110" mass="11344">MLSRTKLVVAAAGLALSLSAGAGIASATPDASAIINSTCTYPQVTAALNDQSPETANELNANPLASGWLQGLVAAPPDQRAQMIQQVQGIPGLQQYMGVIFQVANSCNRY</sequence>
<gene>
    <name evidence="2" type="ORF">C8E89_106213</name>
</gene>
<dbReference type="RefSeq" id="WP_110316274.1">
    <property type="nucleotide sequence ID" value="NZ_QJJU01000006.1"/>
</dbReference>
<reference evidence="3" key="1">
    <citation type="submission" date="2018-05" db="EMBL/GenBank/DDBJ databases">
        <authorList>
            <person name="Deangelis K."/>
            <person name="Huntemann M."/>
            <person name="Clum A."/>
            <person name="Pillay M."/>
            <person name="Palaniappan K."/>
            <person name="Varghese N."/>
            <person name="Mikhailova N."/>
            <person name="Stamatis D."/>
            <person name="Reddy T."/>
            <person name="Daum C."/>
            <person name="Shapiro N."/>
            <person name="Ivanova N."/>
            <person name="Kyrpides N."/>
            <person name="Woyke T."/>
        </authorList>
    </citation>
    <scope>NUCLEOTIDE SEQUENCE [LARGE SCALE GENOMIC DNA]</scope>
    <source>
        <strain evidence="3">GAS496</strain>
    </source>
</reference>
<dbReference type="OrthoDB" id="4563701at2"/>
<feature type="signal peptide" evidence="1">
    <location>
        <begin position="1"/>
        <end position="22"/>
    </location>
</feature>
<dbReference type="PIRSF" id="PIRSF010611">
    <property type="entry name" value="UCP010611"/>
    <property type="match status" value="1"/>
</dbReference>
<dbReference type="GO" id="GO:0020037">
    <property type="term" value="F:heme binding"/>
    <property type="evidence" value="ECO:0007669"/>
    <property type="project" value="InterPro"/>
</dbReference>
<dbReference type="AlphaFoldDB" id="A0A318HLM4"/>
<dbReference type="InterPro" id="IPR032407">
    <property type="entry name" value="MHB"/>
</dbReference>
<dbReference type="EMBL" id="QJJU01000006">
    <property type="protein sequence ID" value="PXX09286.1"/>
    <property type="molecule type" value="Genomic_DNA"/>
</dbReference>
<evidence type="ECO:0000313" key="3">
    <source>
        <dbReference type="Proteomes" id="UP000247781"/>
    </source>
</evidence>
<organism evidence="2 3">
    <name type="scientific">Mycolicibacterium moriokaense</name>
    <dbReference type="NCBI Taxonomy" id="39691"/>
    <lineage>
        <taxon>Bacteria</taxon>
        <taxon>Bacillati</taxon>
        <taxon>Actinomycetota</taxon>
        <taxon>Actinomycetes</taxon>
        <taxon>Mycobacteriales</taxon>
        <taxon>Mycobacteriaceae</taxon>
        <taxon>Mycolicibacterium</taxon>
    </lineage>
</organism>
<feature type="chain" id="PRO_5038514481" evidence="1">
    <location>
        <begin position="23"/>
        <end position="110"/>
    </location>
</feature>
<name>A0A318HLM4_9MYCO</name>